<dbReference type="InterPro" id="IPR011335">
    <property type="entry name" value="Restrct_endonuc-II-like"/>
</dbReference>
<dbReference type="InterPro" id="IPR011856">
    <property type="entry name" value="tRNA_endonuc-like_dom_sf"/>
</dbReference>
<proteinExistence type="predicted"/>
<dbReference type="NCBIfam" id="TIGR03187">
    <property type="entry name" value="DGQHR"/>
    <property type="match status" value="1"/>
</dbReference>
<dbReference type="InterPro" id="IPR017642">
    <property type="entry name" value="DNA_S_mod_DndB"/>
</dbReference>
<organism evidence="1 2">
    <name type="scientific">Sporolactobacillus shoreicorticis</name>
    <dbReference type="NCBI Taxonomy" id="1923877"/>
    <lineage>
        <taxon>Bacteria</taxon>
        <taxon>Bacillati</taxon>
        <taxon>Bacillota</taxon>
        <taxon>Bacilli</taxon>
        <taxon>Bacillales</taxon>
        <taxon>Sporolactobacillaceae</taxon>
        <taxon>Sporolactobacillus</taxon>
    </lineage>
</organism>
<dbReference type="CDD" id="cd16413">
    <property type="entry name" value="DGQHR_domain"/>
    <property type="match status" value="1"/>
</dbReference>
<comment type="caution">
    <text evidence="1">The sequence shown here is derived from an EMBL/GenBank/DDBJ whole genome shotgun (WGS) entry which is preliminary data.</text>
</comment>
<dbReference type="SUPFAM" id="SSF52980">
    <property type="entry name" value="Restriction endonuclease-like"/>
    <property type="match status" value="1"/>
</dbReference>
<evidence type="ECO:0000313" key="1">
    <source>
        <dbReference type="EMBL" id="MFD2696042.1"/>
    </source>
</evidence>
<protein>
    <submittedName>
        <fullName evidence="1">DGQHR domain-containing protein</fullName>
    </submittedName>
</protein>
<dbReference type="InterPro" id="IPR017601">
    <property type="entry name" value="DGQHR-contain_dom"/>
</dbReference>
<keyword evidence="2" id="KW-1185">Reference proteome</keyword>
<dbReference type="Gene3D" id="3.40.1350.10">
    <property type="match status" value="1"/>
</dbReference>
<gene>
    <name evidence="1" type="ORF">ACFSUE_20770</name>
</gene>
<dbReference type="RefSeq" id="WP_253061760.1">
    <property type="nucleotide sequence ID" value="NZ_JAMXWM010000010.1"/>
</dbReference>
<dbReference type="Proteomes" id="UP001597399">
    <property type="component" value="Unassembled WGS sequence"/>
</dbReference>
<dbReference type="Pfam" id="PF14072">
    <property type="entry name" value="DndB"/>
    <property type="match status" value="1"/>
</dbReference>
<name>A0ABW5S8S9_9BACL</name>
<evidence type="ECO:0000313" key="2">
    <source>
        <dbReference type="Proteomes" id="UP001597399"/>
    </source>
</evidence>
<sequence>MGFWEKIVSEKDLIVTKRQRSKIHTTEKFLKSQKDEKLLEGWEFDKEYKKNIRLRKLKSLDEQFEDEVWMIFANLGFKNLNQDRKFEIQYDPSNESATKQIDVFAADDETVIIVECKTSEKIKKGNFKDAIEAFGGIQQGLIRAIKLKYPNRKYKFIFATKNCYLSEPDAKRLESFNILHFDENDIRYYRELGKHLGHCARFQLLGNLFAGQKIPGIDNVIPAIEGKMGGHTYYSFSIEPEKLLKIGYVLHRNNANNDLMPTYQRIIKKSRLKSVQNFVDNGGFFPNSIIINLDTNGRKLQFDFSDKHAENSIAKIGLLHLPQVYRSAYIIDGQHRLYGYADSKYASKNTLPVVAFIDLSKEEQVKLFMDINENQKMVSKNLRLTLETDLFWDSPILSNQRKALQLRIAQRLGDDKFSPLYNRVLIGENEKSVTCCITIDSIQSALSTSTFFTRYDHRNLIINNGTFDFGKNDASFNLFYPFVKNCLEYINNSLQEEWEKGESDNGILTINLGIYGLIKVLNDIVEHLVDQKQINPTSDRLDTTVDAVEKYLIPLVRFYKDISPKEREQLRKQRGSGGRSVYWRTLQQAINSELPDFLPPGLHEWIFANKRVYNDDTYKKLNEIFQFIKSDIRDKLQQKYGENWFVSGLPKAVYDRANKLASDYNYERGSTGQNKEPWDFIRLNDCRSIAVKSGNWAELFESTYAFSNNQKKRGGKMVKTEWLGRLADLQNKNFQSYSVPQSEYEFVKKMYDWQMTDQFLFYSESASAQRGIDSSQN</sequence>
<dbReference type="EMBL" id="JBHUMQ010000057">
    <property type="protein sequence ID" value="MFD2696042.1"/>
    <property type="molecule type" value="Genomic_DNA"/>
</dbReference>
<reference evidence="2" key="1">
    <citation type="journal article" date="2019" name="Int. J. Syst. Evol. Microbiol.">
        <title>The Global Catalogue of Microorganisms (GCM) 10K type strain sequencing project: providing services to taxonomists for standard genome sequencing and annotation.</title>
        <authorList>
            <consortium name="The Broad Institute Genomics Platform"/>
            <consortium name="The Broad Institute Genome Sequencing Center for Infectious Disease"/>
            <person name="Wu L."/>
            <person name="Ma J."/>
        </authorList>
    </citation>
    <scope>NUCLEOTIDE SEQUENCE [LARGE SCALE GENOMIC DNA]</scope>
    <source>
        <strain evidence="2">TISTR 2466</strain>
    </source>
</reference>
<accession>A0ABW5S8S9</accession>